<dbReference type="PANTHER" id="PTHR45957:SF1">
    <property type="entry name" value="ANAPHASE-PROMOTING COMPLEX SUBUNIT 2"/>
    <property type="match status" value="1"/>
</dbReference>
<dbReference type="Gene3D" id="1.20.1310.10">
    <property type="entry name" value="Cullin Repeats"/>
    <property type="match status" value="1"/>
</dbReference>
<dbReference type="GeneID" id="92208394"/>
<dbReference type="PROSITE" id="PS50069">
    <property type="entry name" value="CULLIN_2"/>
    <property type="match status" value="1"/>
</dbReference>
<proteinExistence type="inferred from homology"/>
<evidence type="ECO:0000259" key="2">
    <source>
        <dbReference type="PROSITE" id="PS50069"/>
    </source>
</evidence>
<dbReference type="InterPro" id="IPR059120">
    <property type="entry name" value="Cullin-like_AB"/>
</dbReference>
<feature type="domain" description="Cullin family profile" evidence="2">
    <location>
        <begin position="504"/>
        <end position="716"/>
    </location>
</feature>
<dbReference type="SMART" id="SM00182">
    <property type="entry name" value="CULLIN"/>
    <property type="match status" value="1"/>
</dbReference>
<dbReference type="Gene3D" id="3.30.230.130">
    <property type="entry name" value="Cullin, Chain C, Domain 2"/>
    <property type="match status" value="1"/>
</dbReference>
<comment type="similarity">
    <text evidence="1">Belongs to the cullin family.</text>
</comment>
<dbReference type="InterPro" id="IPR057975">
    <property type="entry name" value="TPR_ANAPC2"/>
</dbReference>
<name>A0ABP0ZM42_9ASCO</name>
<reference evidence="3 4" key="1">
    <citation type="submission" date="2024-03" db="EMBL/GenBank/DDBJ databases">
        <authorList>
            <person name="Brejova B."/>
        </authorList>
    </citation>
    <scope>NUCLEOTIDE SEQUENCE [LARGE SCALE GENOMIC DNA]</scope>
    <source>
        <strain evidence="3 4">CBS 14171</strain>
    </source>
</reference>
<organism evidence="3 4">
    <name type="scientific">Lodderomyces beijingensis</name>
    <dbReference type="NCBI Taxonomy" id="1775926"/>
    <lineage>
        <taxon>Eukaryota</taxon>
        <taxon>Fungi</taxon>
        <taxon>Dikarya</taxon>
        <taxon>Ascomycota</taxon>
        <taxon>Saccharomycotina</taxon>
        <taxon>Pichiomycetes</taxon>
        <taxon>Debaryomycetaceae</taxon>
        <taxon>Candida/Lodderomyces clade</taxon>
        <taxon>Lodderomyces</taxon>
    </lineage>
</organism>
<dbReference type="InterPro" id="IPR016158">
    <property type="entry name" value="Cullin_homology"/>
</dbReference>
<evidence type="ECO:0000256" key="1">
    <source>
        <dbReference type="PROSITE-ProRule" id="PRU00330"/>
    </source>
</evidence>
<evidence type="ECO:0000313" key="3">
    <source>
        <dbReference type="EMBL" id="CAK9438974.1"/>
    </source>
</evidence>
<dbReference type="EMBL" id="OZ022408">
    <property type="protein sequence ID" value="CAK9438974.1"/>
    <property type="molecule type" value="Genomic_DNA"/>
</dbReference>
<dbReference type="Pfam" id="PF25773">
    <property type="entry name" value="TPR_ANAPC2"/>
    <property type="match status" value="1"/>
</dbReference>
<evidence type="ECO:0000313" key="4">
    <source>
        <dbReference type="Proteomes" id="UP001497383"/>
    </source>
</evidence>
<dbReference type="PANTHER" id="PTHR45957">
    <property type="entry name" value="ANAPHASE-PROMOTING COMPLEX SUBUNIT 2"/>
    <property type="match status" value="1"/>
</dbReference>
<dbReference type="RefSeq" id="XP_066830136.1">
    <property type="nucleotide sequence ID" value="XM_066973281.1"/>
</dbReference>
<dbReference type="InterPro" id="IPR036317">
    <property type="entry name" value="Cullin_homology_sf"/>
</dbReference>
<dbReference type="SUPFAM" id="SSF75632">
    <property type="entry name" value="Cullin homology domain"/>
    <property type="match status" value="1"/>
</dbReference>
<dbReference type="Pfam" id="PF26557">
    <property type="entry name" value="Cullin_AB"/>
    <property type="match status" value="1"/>
</dbReference>
<sequence length="739" mass="85071">MSALDFGNQKLSAGQIQSIYPFPLLDDLSAEQSDIDNDIQILLDWLQPVIPQYMAVAQAQDVPLAKPRHLRQTRSSTQQPKFETIDPKFSLSKYKEPSHRIKSAIKSCLKNEEDHLKLMNVYINSVNAQLHQYHKPMEKEFTFIDFINFIKLLNHHYESQIDHLNLPSTVRRLFNNRFHISLTSYLFEKTDFVAHLTQFFQSNLFFKSTLSKPISPTMTLNIIDIISTLVTIGMSDKLNEIVVELSISRIKDFTIQLSSGIWNRPLLEAINSFIQNEIYPNFSIVVSYTTESNLTDTMNHIYLYELMKLAHGELISQRVQEIYFLVSAYPNSEIALKELHTCLSKFKLDQNSLKSNSSSSTTTTTASSFLPFYNYYSPESQNEQRGQLVDHFIDECRKHLLHAGVNTVDVMITYTRTIKSFLLIDPKGVLLDKVVRPIRNYLKSRSDIFTKLVHGLLDTSEDNKLRDLAEQLYNSKKKDSSSSSTHAKKKMYVNKNANEDCHDLNWTPDPIDALPDFKKEKVTDIIESLISIFDSKEIFIQEFTNLFASQMIDARDFDVSDVEAKLNLLKSRFGKNSFTTLDVMIKDFKVSREINGAAAIQFGILSHLYWSSVLDGNTENNNDFKWPKLMDDIFKRFQDKNSMEKPGRTLKLVPSLGRVTIRLELKSGNREFQVSPEKAAIISMFNEEDNELSVEYISTMLKMPSYMVNEGLKYWVKEGILLALTPTLFIVDDDDDDTF</sequence>
<accession>A0ABP0ZM42</accession>
<keyword evidence="4" id="KW-1185">Reference proteome</keyword>
<dbReference type="InterPro" id="IPR044554">
    <property type="entry name" value="ANAPC2"/>
</dbReference>
<gene>
    <name evidence="3" type="ORF">LODBEIA_P31980</name>
</gene>
<dbReference type="Proteomes" id="UP001497383">
    <property type="component" value="Chromosome 4"/>
</dbReference>
<protein>
    <recommendedName>
        <fullName evidence="2">Cullin family profile domain-containing protein</fullName>
    </recommendedName>
</protein>